<feature type="chain" id="PRO_5007647969" evidence="9">
    <location>
        <begin position="23"/>
        <end position="233"/>
    </location>
</feature>
<sequence>MKKSKFLLLGSVASLASIPFVAAKCGETKDEEEKKPEVDKKPGEGKEPGQNTDQGKNPETNASPKEETKTDISKLDEKTKKELSKQLKGEFSENPSYDNIVKELQKHFKGLNKKHILVQGSKDKLKITATGVGSNPFRGTLLLSNNNGESSAKSTKTDISKLDEKTKKELSKQLKGEFSENPSYDNIVKELQKHFKGLNKKHILVQGSKDKLKITATGVGSNPFRGTLLLSKM</sequence>
<accession>C5JAB9</accession>
<evidence type="ECO:0000256" key="2">
    <source>
        <dbReference type="ARBA" id="ARBA00022475"/>
    </source>
</evidence>
<dbReference type="eggNOG" id="ENOG5033IVI">
    <property type="taxonomic scope" value="Bacteria"/>
</dbReference>
<dbReference type="AlphaFoldDB" id="C5JAB9"/>
<protein>
    <submittedName>
        <fullName evidence="10">Variable surface lipoprotein A (VpmaA)</fullName>
    </submittedName>
</protein>
<evidence type="ECO:0000313" key="13">
    <source>
        <dbReference type="Proteomes" id="UP000006902"/>
    </source>
</evidence>
<reference evidence="13" key="4">
    <citation type="journal article" date="2010" name="BMC Genomics">
        <title>Comparative genomic and proteomic analyses of two Mycoplasma agalactiae strains: clues to the macro- and micro-events that are shaping mycoplasma diversity.</title>
        <authorList>
            <person name="Nouvel L.X."/>
            <person name="Sirand-Pugnet P."/>
            <person name="Marenda M.S."/>
            <person name="Sagne E."/>
            <person name="Barbe V."/>
            <person name="Mangenot S."/>
            <person name="Schenowitz C."/>
            <person name="Jacob D."/>
            <person name="Barre A."/>
            <person name="Claverol S."/>
            <person name="Blanchard A."/>
            <person name="Citti C."/>
        </authorList>
    </citation>
    <scope>NUCLEOTIDE SEQUENCE [LARGE SCALE GENOMIC DNA]</scope>
    <source>
        <strain evidence="13">5632</strain>
    </source>
</reference>
<evidence type="ECO:0000256" key="5">
    <source>
        <dbReference type="ARBA" id="ARBA00023136"/>
    </source>
</evidence>
<name>C5JAB9_MYCAA</name>
<evidence type="ECO:0000313" key="10">
    <source>
        <dbReference type="EMBL" id="CAX65717.1"/>
    </source>
</evidence>
<reference evidence="10" key="1">
    <citation type="journal article" date="2009" name="J. Bacteriol.">
        <title>Occurrence, plasticity, and evolution of the vpma gene family, a genetic system devoted to high-frequency surface variation in Mycoplasma agalactiae.</title>
        <authorList>
            <person name="Nouvel L.X."/>
            <person name="Marenda M."/>
            <person name="Sirand-Pugnet P."/>
            <person name="Sagne E."/>
            <person name="Glew M."/>
            <person name="Mangenot S."/>
            <person name="Barbe V."/>
            <person name="Barre A."/>
            <person name="Claverol S."/>
            <person name="Citti C."/>
        </authorList>
    </citation>
    <scope>NUCLEOTIDE SEQUENCE</scope>
    <source>
        <strain evidence="10">5632</strain>
    </source>
</reference>
<dbReference type="EMBL" id="FP671138">
    <property type="protein sequence ID" value="CBH41012.1"/>
    <property type="molecule type" value="Genomic_DNA"/>
</dbReference>
<dbReference type="GO" id="GO:0005886">
    <property type="term" value="C:plasma membrane"/>
    <property type="evidence" value="ECO:0007669"/>
    <property type="project" value="UniProtKB-SubCell"/>
</dbReference>
<evidence type="ECO:0000313" key="12">
    <source>
        <dbReference type="EMBL" id="CBH40787.1"/>
    </source>
</evidence>
<feature type="compositionally biased region" description="Basic and acidic residues" evidence="8">
    <location>
        <begin position="26"/>
        <end position="47"/>
    </location>
</feature>
<dbReference type="KEGG" id="mal:MAGa8110"/>
<keyword evidence="5" id="KW-0472">Membrane</keyword>
<keyword evidence="3 9" id="KW-0732">Signal</keyword>
<evidence type="ECO:0000256" key="3">
    <source>
        <dbReference type="ARBA" id="ARBA00022729"/>
    </source>
</evidence>
<feature type="signal peptide" evidence="9">
    <location>
        <begin position="1"/>
        <end position="22"/>
    </location>
</feature>
<dbReference type="RefSeq" id="WP_013022152.1">
    <property type="nucleotide sequence ID" value="NC_013948.1"/>
</dbReference>
<evidence type="ECO:0000256" key="9">
    <source>
        <dbReference type="SAM" id="SignalP"/>
    </source>
</evidence>
<keyword evidence="7 10" id="KW-0449">Lipoprotein</keyword>
<dbReference type="EMBL" id="FP245515">
    <property type="protein sequence ID" value="CAX65736.1"/>
    <property type="molecule type" value="Genomic_DNA"/>
</dbReference>
<feature type="compositionally biased region" description="Polar residues" evidence="8">
    <location>
        <begin position="50"/>
        <end position="63"/>
    </location>
</feature>
<evidence type="ECO:0000256" key="7">
    <source>
        <dbReference type="ARBA" id="ARBA00023288"/>
    </source>
</evidence>
<accession>D3VR40</accession>
<evidence type="ECO:0000256" key="8">
    <source>
        <dbReference type="SAM" id="MobiDB-lite"/>
    </source>
</evidence>
<feature type="region of interest" description="Disordered" evidence="8">
    <location>
        <begin position="23"/>
        <end position="96"/>
    </location>
</feature>
<keyword evidence="4" id="KW-0677">Repeat</keyword>
<reference evidence="10" key="2">
    <citation type="submission" date="2009-04" db="EMBL/GenBank/DDBJ databases">
        <authorList>
            <person name="Genoscope - CEA"/>
        </authorList>
    </citation>
    <scope>NUCLEOTIDE SEQUENCE</scope>
    <source>
        <strain evidence="10">5632</strain>
    </source>
</reference>
<reference evidence="12" key="3">
    <citation type="submission" date="2009-11" db="EMBL/GenBank/DDBJ databases">
        <authorList>
            <person name="Prasad N."/>
            <person name="Shashidhara L.S."/>
        </authorList>
    </citation>
    <scope>NUCLEOTIDE SEQUENCE</scope>
    <source>
        <strain evidence="12">5632</strain>
    </source>
</reference>
<comment type="subcellular location">
    <subcellularLocation>
        <location evidence="1">Cell membrane</location>
        <topology evidence="1">Lipid-anchor</topology>
    </subcellularLocation>
</comment>
<dbReference type="NCBIfam" id="NF033817">
    <property type="entry name" value="Mplas_variab_LP"/>
    <property type="match status" value="1"/>
</dbReference>
<keyword evidence="6" id="KW-0564">Palmitate</keyword>
<organism evidence="10">
    <name type="scientific">Mycoplasmopsis agalactiae</name>
    <name type="common">Mycoplasma agalactiae</name>
    <dbReference type="NCBI Taxonomy" id="2110"/>
    <lineage>
        <taxon>Bacteria</taxon>
        <taxon>Bacillati</taxon>
        <taxon>Mycoplasmatota</taxon>
        <taxon>Mycoplasmoidales</taxon>
        <taxon>Metamycoplasmataceae</taxon>
        <taxon>Mycoplasmopsis</taxon>
    </lineage>
</organism>
<keyword evidence="2" id="KW-1003">Cell membrane</keyword>
<gene>
    <name evidence="10" type="primary">vpmaA</name>
    <name evidence="10" type="ordered locus">MAGa5810</name>
    <name evidence="11" type="ordered locus">MAGa8110</name>
</gene>
<evidence type="ECO:0000256" key="6">
    <source>
        <dbReference type="ARBA" id="ARBA00023139"/>
    </source>
</evidence>
<proteinExistence type="predicted"/>
<dbReference type="EMBL" id="FP671138">
    <property type="protein sequence ID" value="CBH40787.1"/>
    <property type="molecule type" value="Genomic_DNA"/>
</dbReference>
<dbReference type="EMBL" id="FP245514">
    <property type="protein sequence ID" value="CAX65717.1"/>
    <property type="molecule type" value="Genomic_DNA"/>
</dbReference>
<dbReference type="KEGG" id="mal:MAGa5810"/>
<dbReference type="Proteomes" id="UP000006902">
    <property type="component" value="Chromosome"/>
</dbReference>
<evidence type="ECO:0000256" key="1">
    <source>
        <dbReference type="ARBA" id="ARBA00004193"/>
    </source>
</evidence>
<evidence type="ECO:0000256" key="4">
    <source>
        <dbReference type="ARBA" id="ARBA00022737"/>
    </source>
</evidence>
<feature type="compositionally biased region" description="Basic and acidic residues" evidence="8">
    <location>
        <begin position="64"/>
        <end position="91"/>
    </location>
</feature>
<dbReference type="InterPro" id="IPR049890">
    <property type="entry name" value="VlpA-F-like_signal"/>
</dbReference>
<evidence type="ECO:0000313" key="11">
    <source>
        <dbReference type="EMBL" id="CAX65736.1"/>
    </source>
</evidence>